<evidence type="ECO:0000313" key="3">
    <source>
        <dbReference type="Proteomes" id="UP000064189"/>
    </source>
</evidence>
<accession>A0A109MX57</accession>
<sequence length="72" mass="8249">MVQNRKGEKGIFVESKIIFEKESFLKNRCPFLLLHMIEILMVIRRGQKGERSKISDHGNQDNDMGTPCAGID</sequence>
<feature type="region of interest" description="Disordered" evidence="1">
    <location>
        <begin position="50"/>
        <end position="72"/>
    </location>
</feature>
<keyword evidence="3" id="KW-1185">Reference proteome</keyword>
<proteinExistence type="predicted"/>
<name>A0A109MX57_9BACI</name>
<gene>
    <name evidence="2" type="ORF">AS888_21785</name>
</gene>
<feature type="compositionally biased region" description="Basic and acidic residues" evidence="1">
    <location>
        <begin position="50"/>
        <end position="60"/>
    </location>
</feature>
<dbReference type="Proteomes" id="UP000064189">
    <property type="component" value="Unassembled WGS sequence"/>
</dbReference>
<comment type="caution">
    <text evidence="2">The sequence shown here is derived from an EMBL/GenBank/DDBJ whole genome shotgun (WGS) entry which is preliminary data.</text>
</comment>
<dbReference type="AlphaFoldDB" id="A0A109MX57"/>
<evidence type="ECO:0000256" key="1">
    <source>
        <dbReference type="SAM" id="MobiDB-lite"/>
    </source>
</evidence>
<organism evidence="2 3">
    <name type="scientific">Peribacillus simplex</name>
    <dbReference type="NCBI Taxonomy" id="1478"/>
    <lineage>
        <taxon>Bacteria</taxon>
        <taxon>Bacillati</taxon>
        <taxon>Bacillota</taxon>
        <taxon>Bacilli</taxon>
        <taxon>Bacillales</taxon>
        <taxon>Bacillaceae</taxon>
        <taxon>Peribacillus</taxon>
    </lineage>
</organism>
<reference evidence="2 3" key="1">
    <citation type="submission" date="2015-11" db="EMBL/GenBank/DDBJ databases">
        <title>Genome Sequence of Bacillus simplex strain VanAntwerpen2.</title>
        <authorList>
            <person name="Couger M.B."/>
        </authorList>
    </citation>
    <scope>NUCLEOTIDE SEQUENCE [LARGE SCALE GENOMIC DNA]</scope>
    <source>
        <strain evidence="2 3">VanAntwerpen02</strain>
    </source>
</reference>
<evidence type="ECO:0000313" key="2">
    <source>
        <dbReference type="EMBL" id="KWW17647.1"/>
    </source>
</evidence>
<protein>
    <submittedName>
        <fullName evidence="2">Uncharacterized protein</fullName>
    </submittedName>
</protein>
<dbReference type="EMBL" id="LNNH01000027">
    <property type="protein sequence ID" value="KWW17647.1"/>
    <property type="molecule type" value="Genomic_DNA"/>
</dbReference>